<feature type="compositionally biased region" description="Basic residues" evidence="1">
    <location>
        <begin position="56"/>
        <end position="68"/>
    </location>
</feature>
<reference evidence="2" key="1">
    <citation type="submission" date="2009-10" db="EMBL/GenBank/DDBJ databases">
        <title>Diversity of trophic interactions inside an arsenic-rich microbial ecosystem.</title>
        <authorList>
            <person name="Bertin P.N."/>
            <person name="Heinrich-Salmeron A."/>
            <person name="Pelletier E."/>
            <person name="Goulhen-Chollet F."/>
            <person name="Arsene-Ploetze F."/>
            <person name="Gallien S."/>
            <person name="Calteau A."/>
            <person name="Vallenet D."/>
            <person name="Casiot C."/>
            <person name="Chane-Woon-Ming B."/>
            <person name="Giloteaux L."/>
            <person name="Barakat M."/>
            <person name="Bonnefoy V."/>
            <person name="Bruneel O."/>
            <person name="Chandler M."/>
            <person name="Cleiss J."/>
            <person name="Duran R."/>
            <person name="Elbaz-Poulichet F."/>
            <person name="Fonknechten N."/>
            <person name="Lauga B."/>
            <person name="Mornico D."/>
            <person name="Ortet P."/>
            <person name="Schaeffer C."/>
            <person name="Siguier P."/>
            <person name="Alexander Thil Smith A."/>
            <person name="Van Dorsselaer A."/>
            <person name="Weissenbach J."/>
            <person name="Medigue C."/>
            <person name="Le Paslier D."/>
        </authorList>
    </citation>
    <scope>NUCLEOTIDE SEQUENCE</scope>
</reference>
<comment type="caution">
    <text evidence="2">The sequence shown here is derived from an EMBL/GenBank/DDBJ whole genome shotgun (WGS) entry which is preliminary data.</text>
</comment>
<organism evidence="2">
    <name type="scientific">mine drainage metagenome</name>
    <dbReference type="NCBI Taxonomy" id="410659"/>
    <lineage>
        <taxon>unclassified sequences</taxon>
        <taxon>metagenomes</taxon>
        <taxon>ecological metagenomes</taxon>
    </lineage>
</organism>
<gene>
    <name evidence="2" type="ORF">CARN3_0998</name>
</gene>
<name>E6PYL0_9ZZZZ</name>
<evidence type="ECO:0000313" key="2">
    <source>
        <dbReference type="EMBL" id="CBI00019.1"/>
    </source>
</evidence>
<accession>E6PYL0</accession>
<feature type="region of interest" description="Disordered" evidence="1">
    <location>
        <begin position="48"/>
        <end position="68"/>
    </location>
</feature>
<sequence>MSEFQEEIAQERYFVFVEGVVGLLNFAQFESDTGVLTVIYDTGLSRNHEAQTQWHKTSKRTAERRHLR</sequence>
<proteinExistence type="predicted"/>
<protein>
    <submittedName>
        <fullName evidence="2">Uncharacterized protein</fullName>
    </submittedName>
</protein>
<dbReference type="EMBL" id="CABN01000083">
    <property type="protein sequence ID" value="CBI00019.1"/>
    <property type="molecule type" value="Genomic_DNA"/>
</dbReference>
<dbReference type="AlphaFoldDB" id="E6PYL0"/>
<evidence type="ECO:0000256" key="1">
    <source>
        <dbReference type="SAM" id="MobiDB-lite"/>
    </source>
</evidence>